<keyword evidence="11" id="KW-1185">Reference proteome</keyword>
<feature type="transmembrane region" description="Helical" evidence="8">
    <location>
        <begin position="426"/>
        <end position="445"/>
    </location>
</feature>
<proteinExistence type="predicted"/>
<evidence type="ECO:0000256" key="5">
    <source>
        <dbReference type="ARBA" id="ARBA00022989"/>
    </source>
</evidence>
<dbReference type="EMBL" id="BQXS01012484">
    <property type="protein sequence ID" value="GKT23765.1"/>
    <property type="molecule type" value="Genomic_DNA"/>
</dbReference>
<comment type="subcellular location">
    <subcellularLocation>
        <location evidence="1">Cell membrane</location>
        <topology evidence="1">Multi-pass membrane protein</topology>
    </subcellularLocation>
</comment>
<feature type="transmembrane region" description="Helical" evidence="8">
    <location>
        <begin position="95"/>
        <end position="114"/>
    </location>
</feature>
<dbReference type="Gene3D" id="1.20.1720.10">
    <property type="entry name" value="Multidrug resistance protein D"/>
    <property type="match status" value="1"/>
</dbReference>
<gene>
    <name evidence="10" type="ORF">ADUPG1_012529</name>
</gene>
<evidence type="ECO:0000259" key="9">
    <source>
        <dbReference type="PROSITE" id="PS50850"/>
    </source>
</evidence>
<evidence type="ECO:0000313" key="11">
    <source>
        <dbReference type="Proteomes" id="UP001057375"/>
    </source>
</evidence>
<evidence type="ECO:0000256" key="8">
    <source>
        <dbReference type="SAM" id="Phobius"/>
    </source>
</evidence>
<feature type="transmembrane region" description="Helical" evidence="8">
    <location>
        <begin position="564"/>
        <end position="583"/>
    </location>
</feature>
<dbReference type="PANTHER" id="PTHR42718">
    <property type="entry name" value="MAJOR FACILITATOR SUPERFAMILY MULTIDRUG TRANSPORTER MFSC"/>
    <property type="match status" value="1"/>
</dbReference>
<dbReference type="PROSITE" id="PS50850">
    <property type="entry name" value="MFS"/>
    <property type="match status" value="1"/>
</dbReference>
<protein>
    <submittedName>
        <fullName evidence="10">Major facilitator superfamily like protein</fullName>
    </submittedName>
</protein>
<evidence type="ECO:0000256" key="6">
    <source>
        <dbReference type="ARBA" id="ARBA00023136"/>
    </source>
</evidence>
<keyword evidence="4 8" id="KW-0812">Transmembrane</keyword>
<feature type="transmembrane region" description="Helical" evidence="8">
    <location>
        <begin position="152"/>
        <end position="170"/>
    </location>
</feature>
<feature type="transmembrane region" description="Helical" evidence="8">
    <location>
        <begin position="319"/>
        <end position="341"/>
    </location>
</feature>
<evidence type="ECO:0000256" key="3">
    <source>
        <dbReference type="ARBA" id="ARBA00022475"/>
    </source>
</evidence>
<dbReference type="InterPro" id="IPR020846">
    <property type="entry name" value="MFS_dom"/>
</dbReference>
<feature type="transmembrane region" description="Helical" evidence="8">
    <location>
        <begin position="384"/>
        <end position="406"/>
    </location>
</feature>
<keyword evidence="2" id="KW-0813">Transport</keyword>
<keyword evidence="6 8" id="KW-0472">Membrane</keyword>
<feature type="transmembrane region" description="Helical" evidence="8">
    <location>
        <begin position="56"/>
        <end position="75"/>
    </location>
</feature>
<organism evidence="10 11">
    <name type="scientific">Aduncisulcus paluster</name>
    <dbReference type="NCBI Taxonomy" id="2918883"/>
    <lineage>
        <taxon>Eukaryota</taxon>
        <taxon>Metamonada</taxon>
        <taxon>Carpediemonas-like organisms</taxon>
        <taxon>Aduncisulcus</taxon>
    </lineage>
</organism>
<sequence length="680" mass="74182">MWIFYFIPDKTADSTEIIQKSSNESNVRSQRSESKVKNIGDASRVFYVDRNLKPGVLVLLLGFAVMLCPLDLQLVTLVNPTISEQFDKDTASTQWVAQFFAIVQASLLLMGGKLVDAVGPCTMLKLGLRIFIVGDLISFLSQSFVMLLVSRAIAAVGIAFLTACPAAIMGRKVVKGKLPIALALNSICFAAAKEIAPLLGGRMATKSYSTCFIIGPVCASIAYMSVRTFLRDHMGAKKKRELKEKQRSENDRIELERIKKGGIVKVEAPTSADAPQEAGQSDSMPKKGGWDDLDDAPVENVKPQRAPVVKKEQRKPFDIPGVGLMAVIISCLVLAFSSVSMDSLPSWLFFVFIGIDIVAVFVFIQVEKRAPDPLLPLKIFNSRFIVFPIICSVITYSSLYIAGYLMSYVLLMPKYYNYDTEKLGKFMMPTPFAMMIASITASQLTKKVVTRVCCAAGLITLSVSLLLIALGIYLENTGVMLVGMILEYAGVGLYNVPAQTFIISSTPTHFVGVASALIQVTTAFGNSFGVALSAFIHKFYVNLLFDGAKTDPGYQDAYLAGAQWTYVTAAVFPVLCVIVIWKIGVLPRERGRRGFSEQGIDRAACEKAKHDGVPGFGGLGGLQEIRGRTRSRAMSSMRVLVTQGDGKGKDELKSMKDISHDKEVEIQSTVGVRVDADDVF</sequence>
<evidence type="ECO:0000256" key="7">
    <source>
        <dbReference type="SAM" id="MobiDB-lite"/>
    </source>
</evidence>
<dbReference type="Gene3D" id="1.20.1250.20">
    <property type="entry name" value="MFS general substrate transporter like domains"/>
    <property type="match status" value="1"/>
</dbReference>
<dbReference type="PANTHER" id="PTHR42718:SF46">
    <property type="entry name" value="BLR6921 PROTEIN"/>
    <property type="match status" value="1"/>
</dbReference>
<dbReference type="SUPFAM" id="SSF103473">
    <property type="entry name" value="MFS general substrate transporter"/>
    <property type="match status" value="1"/>
</dbReference>
<reference evidence="10" key="1">
    <citation type="submission" date="2022-03" db="EMBL/GenBank/DDBJ databases">
        <title>Draft genome sequence of Aduncisulcus paluster, a free-living microaerophilic Fornicata.</title>
        <authorList>
            <person name="Yuyama I."/>
            <person name="Kume K."/>
            <person name="Tamura T."/>
            <person name="Inagaki Y."/>
            <person name="Hashimoto T."/>
        </authorList>
    </citation>
    <scope>NUCLEOTIDE SEQUENCE</scope>
    <source>
        <strain evidence="10">NY0171</strain>
    </source>
</reference>
<dbReference type="Proteomes" id="UP001057375">
    <property type="component" value="Unassembled WGS sequence"/>
</dbReference>
<feature type="transmembrane region" description="Helical" evidence="8">
    <location>
        <begin position="510"/>
        <end position="536"/>
    </location>
</feature>
<comment type="caution">
    <text evidence="10">The sequence shown here is derived from an EMBL/GenBank/DDBJ whole genome shotgun (WGS) entry which is preliminary data.</text>
</comment>
<accession>A0ABQ5JZR9</accession>
<evidence type="ECO:0000256" key="2">
    <source>
        <dbReference type="ARBA" id="ARBA00022448"/>
    </source>
</evidence>
<feature type="domain" description="Major facilitator superfamily (MFS) profile" evidence="9">
    <location>
        <begin position="57"/>
        <end position="588"/>
    </location>
</feature>
<feature type="transmembrane region" description="Helical" evidence="8">
    <location>
        <begin position="347"/>
        <end position="364"/>
    </location>
</feature>
<feature type="region of interest" description="Disordered" evidence="7">
    <location>
        <begin position="269"/>
        <end position="298"/>
    </location>
</feature>
<name>A0ABQ5JZR9_9EUKA</name>
<evidence type="ECO:0000313" key="10">
    <source>
        <dbReference type="EMBL" id="GKT23765.1"/>
    </source>
</evidence>
<dbReference type="InterPro" id="IPR036259">
    <property type="entry name" value="MFS_trans_sf"/>
</dbReference>
<dbReference type="Pfam" id="PF07690">
    <property type="entry name" value="MFS_1"/>
    <property type="match status" value="1"/>
</dbReference>
<dbReference type="InterPro" id="IPR011701">
    <property type="entry name" value="MFS"/>
</dbReference>
<keyword evidence="3" id="KW-1003">Cell membrane</keyword>
<feature type="transmembrane region" description="Helical" evidence="8">
    <location>
        <begin position="207"/>
        <end position="230"/>
    </location>
</feature>
<evidence type="ECO:0000256" key="1">
    <source>
        <dbReference type="ARBA" id="ARBA00004651"/>
    </source>
</evidence>
<keyword evidence="5 8" id="KW-1133">Transmembrane helix</keyword>
<evidence type="ECO:0000256" key="4">
    <source>
        <dbReference type="ARBA" id="ARBA00022692"/>
    </source>
</evidence>
<feature type="transmembrane region" description="Helical" evidence="8">
    <location>
        <begin position="479"/>
        <end position="498"/>
    </location>
</feature>
<feature type="transmembrane region" description="Helical" evidence="8">
    <location>
        <begin position="452"/>
        <end position="473"/>
    </location>
</feature>